<name>A0ABT0L756_9GAMM</name>
<dbReference type="RefSeq" id="WP_248938805.1">
    <property type="nucleotide sequence ID" value="NZ_JAKIKS010000007.1"/>
</dbReference>
<sequence length="54" mass="5673">MAFIHGLTHAAAIMTVSYVGRNSNTSTELQLSGDALVLLAKKNFKESVLAIAPA</sequence>
<organism evidence="1 2">
    <name type="scientific">Shewanella surugensis</name>
    <dbReference type="NCBI Taxonomy" id="212020"/>
    <lineage>
        <taxon>Bacteria</taxon>
        <taxon>Pseudomonadati</taxon>
        <taxon>Pseudomonadota</taxon>
        <taxon>Gammaproteobacteria</taxon>
        <taxon>Alteromonadales</taxon>
        <taxon>Shewanellaceae</taxon>
        <taxon>Shewanella</taxon>
    </lineage>
</organism>
<dbReference type="Proteomes" id="UP001203423">
    <property type="component" value="Unassembled WGS sequence"/>
</dbReference>
<protein>
    <submittedName>
        <fullName evidence="1">Uncharacterized protein</fullName>
    </submittedName>
</protein>
<comment type="caution">
    <text evidence="1">The sequence shown here is derived from an EMBL/GenBank/DDBJ whole genome shotgun (WGS) entry which is preliminary data.</text>
</comment>
<dbReference type="EMBL" id="JAKIKS010000007">
    <property type="protein sequence ID" value="MCL1123518.1"/>
    <property type="molecule type" value="Genomic_DNA"/>
</dbReference>
<gene>
    <name evidence="1" type="ORF">L2764_03235</name>
</gene>
<keyword evidence="2" id="KW-1185">Reference proteome</keyword>
<reference evidence="1 2" key="1">
    <citation type="submission" date="2022-01" db="EMBL/GenBank/DDBJ databases">
        <title>Whole genome-based taxonomy of the Shewanellaceae.</title>
        <authorList>
            <person name="Martin-Rodriguez A.J."/>
        </authorList>
    </citation>
    <scope>NUCLEOTIDE SEQUENCE [LARGE SCALE GENOMIC DNA]</scope>
    <source>
        <strain evidence="1 2">DSM 17177</strain>
    </source>
</reference>
<evidence type="ECO:0000313" key="1">
    <source>
        <dbReference type="EMBL" id="MCL1123518.1"/>
    </source>
</evidence>
<evidence type="ECO:0000313" key="2">
    <source>
        <dbReference type="Proteomes" id="UP001203423"/>
    </source>
</evidence>
<proteinExistence type="predicted"/>
<accession>A0ABT0L756</accession>